<dbReference type="EMBL" id="HBGF01008496">
    <property type="protein sequence ID" value="CAD9098132.1"/>
    <property type="molecule type" value="Transcribed_RNA"/>
</dbReference>
<gene>
    <name evidence="1" type="ORF">NDES1114_LOCUS5695</name>
</gene>
<proteinExistence type="predicted"/>
<dbReference type="AlphaFoldDB" id="A0A7S1L9S0"/>
<organism evidence="1">
    <name type="scientific">Neobodo designis</name>
    <name type="common">Flagellated protozoan</name>
    <name type="synonym">Bodo designis</name>
    <dbReference type="NCBI Taxonomy" id="312471"/>
    <lineage>
        <taxon>Eukaryota</taxon>
        <taxon>Discoba</taxon>
        <taxon>Euglenozoa</taxon>
        <taxon>Kinetoplastea</taxon>
        <taxon>Metakinetoplastina</taxon>
        <taxon>Neobodonida</taxon>
        <taxon>Neobodo</taxon>
    </lineage>
</organism>
<reference evidence="1" key="1">
    <citation type="submission" date="2021-01" db="EMBL/GenBank/DDBJ databases">
        <authorList>
            <person name="Corre E."/>
            <person name="Pelletier E."/>
            <person name="Niang G."/>
            <person name="Scheremetjew M."/>
            <person name="Finn R."/>
            <person name="Kale V."/>
            <person name="Holt S."/>
            <person name="Cochrane G."/>
            <person name="Meng A."/>
            <person name="Brown T."/>
            <person name="Cohen L."/>
        </authorList>
    </citation>
    <scope>NUCLEOTIDE SEQUENCE</scope>
    <source>
        <strain evidence="1">CCAP 1951/1</strain>
    </source>
</reference>
<sequence length="236" mass="24612">MLAMAVTKKGNLETPQNRAAACRYIALVVRRGNITRPIKNLAALQAIVRPIWEQPDMVLTASAAGLAMGAMALSSAMSDEDVGALADQAVAMAAANGAQAVGGMACLHTLISSVRSRIDDDVIGRAAAAVRAVLPSCGTDRLTALWALRMAALLVTVDPALVGKPEPVQALLKRVEVSDDLMMSTAAAVVANFSKAHPALAEGLQAGKYSESSVWAEVGGFELEFEDEYSSASIVY</sequence>
<name>A0A7S1L9S0_NEODS</name>
<protein>
    <submittedName>
        <fullName evidence="1">Uncharacterized protein</fullName>
    </submittedName>
</protein>
<evidence type="ECO:0000313" key="1">
    <source>
        <dbReference type="EMBL" id="CAD9098132.1"/>
    </source>
</evidence>
<accession>A0A7S1L9S0</accession>